<dbReference type="Proteomes" id="UP000013966">
    <property type="component" value="Chromosome 1"/>
</dbReference>
<keyword evidence="5 6" id="KW-0067">ATP-binding</keyword>
<evidence type="ECO:0000256" key="3">
    <source>
        <dbReference type="ARBA" id="ARBA00022679"/>
    </source>
</evidence>
<dbReference type="Pfam" id="PF01923">
    <property type="entry name" value="Cob_adeno_trans"/>
    <property type="match status" value="1"/>
</dbReference>
<organism evidence="9 10">
    <name type="scientific">Caballeronia insecticola</name>
    <dbReference type="NCBI Taxonomy" id="758793"/>
    <lineage>
        <taxon>Bacteria</taxon>
        <taxon>Pseudomonadati</taxon>
        <taxon>Pseudomonadota</taxon>
        <taxon>Betaproteobacteria</taxon>
        <taxon>Burkholderiales</taxon>
        <taxon>Burkholderiaceae</taxon>
        <taxon>Caballeronia</taxon>
    </lineage>
</organism>
<keyword evidence="10" id="KW-1185">Reference proteome</keyword>
<dbReference type="PATRIC" id="fig|758793.3.peg.388"/>
<evidence type="ECO:0000256" key="4">
    <source>
        <dbReference type="ARBA" id="ARBA00022741"/>
    </source>
</evidence>
<evidence type="ECO:0000313" key="9">
    <source>
        <dbReference type="EMBL" id="BAN22143.1"/>
    </source>
</evidence>
<evidence type="ECO:0000256" key="1">
    <source>
        <dbReference type="ARBA" id="ARBA00007487"/>
    </source>
</evidence>
<evidence type="ECO:0000256" key="7">
    <source>
        <dbReference type="SAM" id="MobiDB-lite"/>
    </source>
</evidence>
<name>R4WF26_9BURK</name>
<dbReference type="GO" id="GO:0008817">
    <property type="term" value="F:corrinoid adenosyltransferase activity"/>
    <property type="evidence" value="ECO:0007669"/>
    <property type="project" value="TreeGrafter"/>
</dbReference>
<reference evidence="9 10" key="2">
    <citation type="journal article" date="2018" name="Int. J. Syst. Evol. Microbiol.">
        <title>Burkholderia insecticola sp. nov., a gut symbiotic bacterium of the bean bug Riptortus pedestris.</title>
        <authorList>
            <person name="Takeshita K."/>
            <person name="Tamaki H."/>
            <person name="Ohbayashi T."/>
            <person name="Meng X.-Y."/>
            <person name="Sone T."/>
            <person name="Mitani Y."/>
            <person name="Peeters C."/>
            <person name="Kikuchi Y."/>
            <person name="Vandamme P."/>
        </authorList>
    </citation>
    <scope>NUCLEOTIDE SEQUENCE [LARGE SCALE GENOMIC DNA]</scope>
    <source>
        <strain evidence="9">RPE64</strain>
    </source>
</reference>
<dbReference type="SUPFAM" id="SSF89028">
    <property type="entry name" value="Cobalamin adenosyltransferase-like"/>
    <property type="match status" value="1"/>
</dbReference>
<protein>
    <recommendedName>
        <fullName evidence="6">Cobalamin adenosyltransferase</fullName>
        <ecNumber evidence="6">2.5.1.-</ecNumber>
    </recommendedName>
</protein>
<dbReference type="PANTHER" id="PTHR12213:SF0">
    <property type="entry name" value="CORRINOID ADENOSYLTRANSFERASE MMAB"/>
    <property type="match status" value="1"/>
</dbReference>
<dbReference type="KEGG" id="buo:BRPE64_ACDS03890"/>
<dbReference type="STRING" id="758793.BRPE64_ACDS03890"/>
<reference evidence="9 10" key="1">
    <citation type="journal article" date="2013" name="Genome Announc.">
        <title>Complete Genome Sequence of Burkholderia sp. Strain RPE64, Bacterial Symbiont of the Bean Bug Riptortus pedestris.</title>
        <authorList>
            <person name="Shibata T.F."/>
            <person name="Maeda T."/>
            <person name="Nikoh N."/>
            <person name="Yamaguchi K."/>
            <person name="Oshima K."/>
            <person name="Hattori M."/>
            <person name="Nishiyama T."/>
            <person name="Hasebe M."/>
            <person name="Fukatsu T."/>
            <person name="Kikuchi Y."/>
            <person name="Shigenobu S."/>
        </authorList>
    </citation>
    <scope>NUCLEOTIDE SEQUENCE [LARGE SCALE GENOMIC DNA]</scope>
</reference>
<feature type="region of interest" description="Disordered" evidence="7">
    <location>
        <begin position="1"/>
        <end position="27"/>
    </location>
</feature>
<evidence type="ECO:0000256" key="5">
    <source>
        <dbReference type="ARBA" id="ARBA00022840"/>
    </source>
</evidence>
<dbReference type="EC" id="2.5.1.-" evidence="6"/>
<dbReference type="GO" id="GO:0009236">
    <property type="term" value="P:cobalamin biosynthetic process"/>
    <property type="evidence" value="ECO:0007669"/>
    <property type="project" value="UniProtKB-UniRule"/>
</dbReference>
<dbReference type="InterPro" id="IPR029499">
    <property type="entry name" value="PduO-typ"/>
</dbReference>
<sequence>MMMGHRLSKIATRTGDDGTTGLGDGRRVSKDDARIEAIGDVDELNSCIGVLLCEPMPSDVRDVLTQIQNDLFSLGGELSIPGHSMIQESHLAQLDAWLEEYNATLPPLAEFILPGGSRAAALAHVARTVCRRAERAIVALGRVEAAGVNEAPRRYVNRLSDLMFVVARVLNRVDGGSDVLWRRAAAP</sequence>
<dbReference type="HOGENOM" id="CLU_083486_0_1_4"/>
<dbReference type="Gene3D" id="1.20.1200.10">
    <property type="entry name" value="Cobalamin adenosyltransferase-like"/>
    <property type="match status" value="1"/>
</dbReference>
<dbReference type="EMBL" id="AP013058">
    <property type="protein sequence ID" value="BAN22143.1"/>
    <property type="molecule type" value="Genomic_DNA"/>
</dbReference>
<dbReference type="GO" id="GO:0005524">
    <property type="term" value="F:ATP binding"/>
    <property type="evidence" value="ECO:0007669"/>
    <property type="project" value="UniProtKB-UniRule"/>
</dbReference>
<keyword evidence="4 6" id="KW-0547">Nucleotide-binding</keyword>
<evidence type="ECO:0000256" key="2">
    <source>
        <dbReference type="ARBA" id="ARBA00011233"/>
    </source>
</evidence>
<comment type="subunit">
    <text evidence="2">Homotrimer.</text>
</comment>
<dbReference type="InterPro" id="IPR016030">
    <property type="entry name" value="CblAdoTrfase-like"/>
</dbReference>
<proteinExistence type="inferred from homology"/>
<dbReference type="FunFam" id="1.20.1200.10:FF:000001">
    <property type="entry name" value="Cob(I)yrinic acid a,c-diamide adenosyltransferase"/>
    <property type="match status" value="1"/>
</dbReference>
<feature type="domain" description="Cobalamin adenosyltransferase-like" evidence="8">
    <location>
        <begin position="10"/>
        <end position="169"/>
    </location>
</feature>
<dbReference type="AlphaFoldDB" id="R4WF26"/>
<comment type="similarity">
    <text evidence="1 6">Belongs to the Cob(I)alamin adenosyltransferase family.</text>
</comment>
<evidence type="ECO:0000256" key="6">
    <source>
        <dbReference type="RuleBase" id="RU366026"/>
    </source>
</evidence>
<evidence type="ECO:0000259" key="8">
    <source>
        <dbReference type="Pfam" id="PF01923"/>
    </source>
</evidence>
<comment type="catalytic activity">
    <reaction evidence="6">
        <text>2 cob(II)alamin + AH2 + 2 ATP = 2 adenosylcob(III)alamin + 2 triphosphate + A + 2 H(+)</text>
        <dbReference type="Rhea" id="RHEA:53304"/>
        <dbReference type="ChEBI" id="CHEBI:13193"/>
        <dbReference type="ChEBI" id="CHEBI:15378"/>
        <dbReference type="ChEBI" id="CHEBI:16304"/>
        <dbReference type="ChEBI" id="CHEBI:17499"/>
        <dbReference type="ChEBI" id="CHEBI:18036"/>
        <dbReference type="ChEBI" id="CHEBI:18408"/>
        <dbReference type="ChEBI" id="CHEBI:30616"/>
    </reaction>
</comment>
<keyword evidence="6" id="KW-0169">Cobalamin biosynthesis</keyword>
<keyword evidence="3 6" id="KW-0808">Transferase</keyword>
<evidence type="ECO:0000313" key="10">
    <source>
        <dbReference type="Proteomes" id="UP000013966"/>
    </source>
</evidence>
<dbReference type="NCBIfam" id="TIGR00636">
    <property type="entry name" value="PduO_Nterm"/>
    <property type="match status" value="1"/>
</dbReference>
<dbReference type="PANTHER" id="PTHR12213">
    <property type="entry name" value="CORRINOID ADENOSYLTRANSFERASE"/>
    <property type="match status" value="1"/>
</dbReference>
<accession>R4WF26</accession>
<gene>
    <name evidence="9" type="ORF">BRPE64_ACDS03890</name>
</gene>
<dbReference type="InterPro" id="IPR036451">
    <property type="entry name" value="CblAdoTrfase-like_sf"/>
</dbReference>